<evidence type="ECO:0000313" key="3">
    <source>
        <dbReference type="EMBL" id="GBF93165.1"/>
    </source>
</evidence>
<dbReference type="InterPro" id="IPR011009">
    <property type="entry name" value="Kinase-like_dom_sf"/>
</dbReference>
<dbReference type="Pfam" id="PF07714">
    <property type="entry name" value="PK_Tyr_Ser-Thr"/>
    <property type="match status" value="1"/>
</dbReference>
<feature type="compositionally biased region" description="Acidic residues" evidence="1">
    <location>
        <begin position="496"/>
        <end position="506"/>
    </location>
</feature>
<dbReference type="PROSITE" id="PS00109">
    <property type="entry name" value="PROTEIN_KINASE_TYR"/>
    <property type="match status" value="1"/>
</dbReference>
<feature type="region of interest" description="Disordered" evidence="1">
    <location>
        <begin position="485"/>
        <end position="519"/>
    </location>
</feature>
<feature type="compositionally biased region" description="Pro residues" evidence="1">
    <location>
        <begin position="184"/>
        <end position="194"/>
    </location>
</feature>
<evidence type="ECO:0000259" key="2">
    <source>
        <dbReference type="PROSITE" id="PS50011"/>
    </source>
</evidence>
<dbReference type="PANTHER" id="PTHR44329:SF214">
    <property type="entry name" value="PROTEIN KINASE DOMAIN-CONTAINING PROTEIN"/>
    <property type="match status" value="1"/>
</dbReference>
<dbReference type="PROSITE" id="PS50011">
    <property type="entry name" value="PROTEIN_KINASE_DOM"/>
    <property type="match status" value="1"/>
</dbReference>
<gene>
    <name evidence="3" type="ORF">Rsub_05896</name>
</gene>
<dbReference type="OrthoDB" id="539901at2759"/>
<accession>A0A2V0P7U6</accession>
<proteinExistence type="predicted"/>
<dbReference type="Gene3D" id="3.30.200.20">
    <property type="entry name" value="Phosphorylase Kinase, domain 1"/>
    <property type="match status" value="1"/>
</dbReference>
<feature type="domain" description="Protein kinase" evidence="2">
    <location>
        <begin position="402"/>
        <end position="734"/>
    </location>
</feature>
<dbReference type="InterPro" id="IPR051681">
    <property type="entry name" value="Ser/Thr_Kinases-Pseudokinases"/>
</dbReference>
<dbReference type="InterPro" id="IPR001245">
    <property type="entry name" value="Ser-Thr/Tyr_kinase_cat_dom"/>
</dbReference>
<dbReference type="InterPro" id="IPR000719">
    <property type="entry name" value="Prot_kinase_dom"/>
</dbReference>
<dbReference type="Gene3D" id="1.10.510.10">
    <property type="entry name" value="Transferase(Phosphotransferase) domain 1"/>
    <property type="match status" value="1"/>
</dbReference>
<dbReference type="InterPro" id="IPR008266">
    <property type="entry name" value="Tyr_kinase_AS"/>
</dbReference>
<dbReference type="EMBL" id="BDRX01000038">
    <property type="protein sequence ID" value="GBF93165.1"/>
    <property type="molecule type" value="Genomic_DNA"/>
</dbReference>
<dbReference type="PANTHER" id="PTHR44329">
    <property type="entry name" value="SERINE/THREONINE-PROTEIN KINASE TNNI3K-RELATED"/>
    <property type="match status" value="1"/>
</dbReference>
<dbReference type="InParanoid" id="A0A2V0P7U6"/>
<dbReference type="GO" id="GO:0004674">
    <property type="term" value="F:protein serine/threonine kinase activity"/>
    <property type="evidence" value="ECO:0007669"/>
    <property type="project" value="TreeGrafter"/>
</dbReference>
<keyword evidence="4" id="KW-1185">Reference proteome</keyword>
<organism evidence="3 4">
    <name type="scientific">Raphidocelis subcapitata</name>
    <dbReference type="NCBI Taxonomy" id="307507"/>
    <lineage>
        <taxon>Eukaryota</taxon>
        <taxon>Viridiplantae</taxon>
        <taxon>Chlorophyta</taxon>
        <taxon>core chlorophytes</taxon>
        <taxon>Chlorophyceae</taxon>
        <taxon>CS clade</taxon>
        <taxon>Sphaeropleales</taxon>
        <taxon>Selenastraceae</taxon>
        <taxon>Raphidocelis</taxon>
    </lineage>
</organism>
<evidence type="ECO:0000256" key="1">
    <source>
        <dbReference type="SAM" id="MobiDB-lite"/>
    </source>
</evidence>
<evidence type="ECO:0000313" key="4">
    <source>
        <dbReference type="Proteomes" id="UP000247498"/>
    </source>
</evidence>
<dbReference type="Gene3D" id="3.30.450.40">
    <property type="match status" value="1"/>
</dbReference>
<dbReference type="SUPFAM" id="SSF55781">
    <property type="entry name" value="GAF domain-like"/>
    <property type="match status" value="1"/>
</dbReference>
<dbReference type="InterPro" id="IPR029016">
    <property type="entry name" value="GAF-like_dom_sf"/>
</dbReference>
<dbReference type="AlphaFoldDB" id="A0A2V0P7U6"/>
<dbReference type="SUPFAM" id="SSF56112">
    <property type="entry name" value="Protein kinase-like (PK-like)"/>
    <property type="match status" value="1"/>
</dbReference>
<comment type="caution">
    <text evidence="3">The sequence shown here is derived from an EMBL/GenBank/DDBJ whole genome shotgun (WGS) entry which is preliminary data.</text>
</comment>
<reference evidence="3 4" key="1">
    <citation type="journal article" date="2018" name="Sci. Rep.">
        <title>Raphidocelis subcapitata (=Pseudokirchneriella subcapitata) provides an insight into genome evolution and environmental adaptations in the Sphaeropleales.</title>
        <authorList>
            <person name="Suzuki S."/>
            <person name="Yamaguchi H."/>
            <person name="Nakajima N."/>
            <person name="Kawachi M."/>
        </authorList>
    </citation>
    <scope>NUCLEOTIDE SEQUENCE [LARGE SCALE GENOMIC DNA]</scope>
    <source>
        <strain evidence="3 4">NIES-35</strain>
    </source>
</reference>
<dbReference type="Proteomes" id="UP000247498">
    <property type="component" value="Unassembled WGS sequence"/>
</dbReference>
<dbReference type="GO" id="GO:0005524">
    <property type="term" value="F:ATP binding"/>
    <property type="evidence" value="ECO:0007669"/>
    <property type="project" value="InterPro"/>
</dbReference>
<feature type="compositionally biased region" description="Low complexity" evidence="1">
    <location>
        <begin position="442"/>
        <end position="453"/>
    </location>
</feature>
<feature type="region of interest" description="Disordered" evidence="1">
    <location>
        <begin position="442"/>
        <end position="461"/>
    </location>
</feature>
<feature type="compositionally biased region" description="Gly residues" evidence="1">
    <location>
        <begin position="507"/>
        <end position="519"/>
    </location>
</feature>
<protein>
    <recommendedName>
        <fullName evidence="2">Protein kinase domain-containing protein</fullName>
    </recommendedName>
</protein>
<name>A0A2V0P7U6_9CHLO</name>
<sequence length="734" mass="75648">MGGCAPSRPVAAAAAGRATTCGAAACRAAAKYVAFVPAACPLNEPGRLARLKGLDILDTAPIALVSVVDAQRQWFKAAEGLGGVCQTGRSESFCAWTLLPQYPEALVVEDTLADARFAENPLVTGFPFIRSYMGCPLIAADGARLGTLCVIDRVPRLFDAESCALLANIAEIVARELDKNELLPPQPQPPPPPYQAAASFRARRRTQDARQPASGGPVRGGEALRGAMMVVDASGAEPSWRLAYADAACQRLLGGGGGGDVVAGAPLWDLVKAVDAAGRPAADPAAAAAAAHAALTRAAEEHRDLELRVAFASPGGARRLGLLQFRLSQSGGADAATPLIGIPSSIPWASPGHQVPGFYCAALHDCGPAAASGAGGGGAAAGAGFGQAGRTSAPAGGGFEDIRLGPLCGRGSFGRVYRATWNGEKVAVKIIEYEAEDEGTAAAAAKQPRGSDSGESDGGGGGACGARVLLEGLLQQRLDHPNVVRSRKLLTRPCPDDDGGDGDGDEGGGGSADAGAGVRGGRPRLMEAWLVLEYCDQGSLAEAVERGRFRRRGSGFEPWPRAVVATAREVAEGMAYLHAEGLLHGDLSAANILLASPPPGAGDARGFVAKVSDLGLSRLVPPGEGGFVQTRTYGTVTHQPHEVLVEGRTSKAADVYSFAVCVWEMLSGCRPYAGQTHAQVLHAAATGHTLGVPSATPAPMRPLLARALDPRAEVRPTFPEMLQGLRRLEEAFPW</sequence>
<feature type="region of interest" description="Disordered" evidence="1">
    <location>
        <begin position="181"/>
        <end position="221"/>
    </location>
</feature>
<dbReference type="STRING" id="307507.A0A2V0P7U6"/>